<evidence type="ECO:0000256" key="2">
    <source>
        <dbReference type="ARBA" id="ARBA00006837"/>
    </source>
</evidence>
<evidence type="ECO:0000256" key="6">
    <source>
        <dbReference type="ARBA" id="ARBA00022927"/>
    </source>
</evidence>
<dbReference type="GO" id="GO:0001405">
    <property type="term" value="C:PAM complex, Tim23 associated import motor"/>
    <property type="evidence" value="ECO:0007669"/>
    <property type="project" value="UniProtKB-UniRule"/>
</dbReference>
<evidence type="ECO:0000256" key="12">
    <source>
        <dbReference type="RuleBase" id="RU367146"/>
    </source>
</evidence>
<dbReference type="PANTHER" id="PTHR28021:SF1">
    <property type="entry name" value="PRESEQUENCE TRANSLOCATED-ASSOCIATED MOTOR SUBUNIT PAM17, MITOCHONDRIAL"/>
    <property type="match status" value="1"/>
</dbReference>
<dbReference type="InterPro" id="IPR013875">
    <property type="entry name" value="Pam17"/>
</dbReference>
<feature type="transmembrane region" description="Helical" evidence="12">
    <location>
        <begin position="178"/>
        <end position="201"/>
    </location>
</feature>
<dbReference type="RefSeq" id="XP_033397454.1">
    <property type="nucleotide sequence ID" value="XM_033543193.1"/>
</dbReference>
<keyword evidence="15" id="KW-1185">Reference proteome</keyword>
<evidence type="ECO:0000256" key="1">
    <source>
        <dbReference type="ARBA" id="ARBA00004448"/>
    </source>
</evidence>
<evidence type="ECO:0000256" key="9">
    <source>
        <dbReference type="ARBA" id="ARBA00023010"/>
    </source>
</evidence>
<evidence type="ECO:0000313" key="15">
    <source>
        <dbReference type="Proteomes" id="UP000799438"/>
    </source>
</evidence>
<evidence type="ECO:0000256" key="7">
    <source>
        <dbReference type="ARBA" id="ARBA00022946"/>
    </source>
</evidence>
<organism evidence="14 15">
    <name type="scientific">Aplosporella prunicola CBS 121167</name>
    <dbReference type="NCBI Taxonomy" id="1176127"/>
    <lineage>
        <taxon>Eukaryota</taxon>
        <taxon>Fungi</taxon>
        <taxon>Dikarya</taxon>
        <taxon>Ascomycota</taxon>
        <taxon>Pezizomycotina</taxon>
        <taxon>Dothideomycetes</taxon>
        <taxon>Dothideomycetes incertae sedis</taxon>
        <taxon>Botryosphaeriales</taxon>
        <taxon>Aplosporellaceae</taxon>
        <taxon>Aplosporella</taxon>
    </lineage>
</organism>
<keyword evidence="11 12" id="KW-0472">Membrane</keyword>
<dbReference type="AlphaFoldDB" id="A0A6A6BBX3"/>
<feature type="region of interest" description="Disordered" evidence="13">
    <location>
        <begin position="93"/>
        <end position="155"/>
    </location>
</feature>
<protein>
    <recommendedName>
        <fullName evidence="12">Presequence translocated-associated motor subunit PAM17</fullName>
    </recommendedName>
</protein>
<evidence type="ECO:0000256" key="5">
    <source>
        <dbReference type="ARBA" id="ARBA00022792"/>
    </source>
</evidence>
<keyword evidence="6 12" id="KW-0653">Protein transport</keyword>
<dbReference type="PANTHER" id="PTHR28021">
    <property type="entry name" value="PRESEQUENCE TRANSLOCATED-ASSOCIATED MOTOR SUBUNIT PAM17, MITOCHONDRIAL"/>
    <property type="match status" value="1"/>
</dbReference>
<keyword evidence="9 12" id="KW-0811">Translocation</keyword>
<keyword evidence="10 12" id="KW-0496">Mitochondrion</keyword>
<evidence type="ECO:0000256" key="3">
    <source>
        <dbReference type="ARBA" id="ARBA00022448"/>
    </source>
</evidence>
<evidence type="ECO:0000256" key="8">
    <source>
        <dbReference type="ARBA" id="ARBA00022989"/>
    </source>
</evidence>
<comment type="subcellular location">
    <subcellularLocation>
        <location evidence="1 12">Mitochondrion inner membrane</location>
        <topology evidence="1 12">Multi-pass membrane protein</topology>
    </subcellularLocation>
</comment>
<evidence type="ECO:0000313" key="14">
    <source>
        <dbReference type="EMBL" id="KAF2141742.1"/>
    </source>
</evidence>
<keyword evidence="8 12" id="KW-1133">Transmembrane helix</keyword>
<evidence type="ECO:0000256" key="10">
    <source>
        <dbReference type="ARBA" id="ARBA00023128"/>
    </source>
</evidence>
<dbReference type="GeneID" id="54300690"/>
<feature type="compositionally biased region" description="Low complexity" evidence="13">
    <location>
        <begin position="120"/>
        <end position="153"/>
    </location>
</feature>
<evidence type="ECO:0000256" key="13">
    <source>
        <dbReference type="SAM" id="MobiDB-lite"/>
    </source>
</evidence>
<keyword evidence="7" id="KW-0809">Transit peptide</keyword>
<sequence length="327" mass="33810">MLATSTRPVRTAATTVATVAFRPHHLASSGTTTGLRSSVASSASYKTAAASAPRCSQQLAAVRFAQRSSNGSAWAASSSPIAARIPRAAAQTQLRTAANEARVGATTSSNAQSGANLAQTTKTSKGSSAPSSATATGSINSHLGGSTSNSSSGRQALAPNETLTWNRFLGLRKTRRRIGLVASVASAVAATAAGANIMMAYDLDTVGAATLGMDSIFVMGLGVVASGGVGWLAGPAVGDAVFKVLYRRLGPQIAQKEAEFFRRIKKFRVDPTSSSLNNPVPDYYGEKIGSVGDYRRWLKDQRAFNLKTSGRARGAAAGRVALRKKGE</sequence>
<comment type="similarity">
    <text evidence="2 12">Belongs to the PAM17 family.</text>
</comment>
<keyword evidence="4 12" id="KW-0812">Transmembrane</keyword>
<accession>A0A6A6BBX3</accession>
<dbReference type="Proteomes" id="UP000799438">
    <property type="component" value="Unassembled WGS sequence"/>
</dbReference>
<name>A0A6A6BBX3_9PEZI</name>
<keyword evidence="5 12" id="KW-0999">Mitochondrion inner membrane</keyword>
<comment type="function">
    <text evidence="12">Component of the PAM complex, a complex required for the translocation of transit peptide-containing proteins from the inner membrane into the mitochondrial matrix in an ATP-dependent manner.</text>
</comment>
<keyword evidence="3 12" id="KW-0813">Transport</keyword>
<dbReference type="Pfam" id="PF08566">
    <property type="entry name" value="Pam17"/>
    <property type="match status" value="1"/>
</dbReference>
<feature type="compositionally biased region" description="Polar residues" evidence="13">
    <location>
        <begin position="105"/>
        <end position="119"/>
    </location>
</feature>
<evidence type="ECO:0000256" key="4">
    <source>
        <dbReference type="ARBA" id="ARBA00022692"/>
    </source>
</evidence>
<comment type="subunit">
    <text evidence="12">Component of the PAM complex.</text>
</comment>
<dbReference type="GO" id="GO:0030150">
    <property type="term" value="P:protein import into mitochondrial matrix"/>
    <property type="evidence" value="ECO:0007669"/>
    <property type="project" value="UniProtKB-UniRule"/>
</dbReference>
<feature type="transmembrane region" description="Helical" evidence="12">
    <location>
        <begin position="216"/>
        <end position="238"/>
    </location>
</feature>
<gene>
    <name evidence="14" type="ORF">K452DRAFT_308810</name>
</gene>
<dbReference type="EMBL" id="ML995486">
    <property type="protein sequence ID" value="KAF2141742.1"/>
    <property type="molecule type" value="Genomic_DNA"/>
</dbReference>
<dbReference type="OrthoDB" id="5970083at2759"/>
<proteinExistence type="inferred from homology"/>
<evidence type="ECO:0000256" key="11">
    <source>
        <dbReference type="ARBA" id="ARBA00023136"/>
    </source>
</evidence>
<reference evidence="14" key="1">
    <citation type="journal article" date="2020" name="Stud. Mycol.">
        <title>101 Dothideomycetes genomes: a test case for predicting lifestyles and emergence of pathogens.</title>
        <authorList>
            <person name="Haridas S."/>
            <person name="Albert R."/>
            <person name="Binder M."/>
            <person name="Bloem J."/>
            <person name="Labutti K."/>
            <person name="Salamov A."/>
            <person name="Andreopoulos B."/>
            <person name="Baker S."/>
            <person name="Barry K."/>
            <person name="Bills G."/>
            <person name="Bluhm B."/>
            <person name="Cannon C."/>
            <person name="Castanera R."/>
            <person name="Culley D."/>
            <person name="Daum C."/>
            <person name="Ezra D."/>
            <person name="Gonzalez J."/>
            <person name="Henrissat B."/>
            <person name="Kuo A."/>
            <person name="Liang C."/>
            <person name="Lipzen A."/>
            <person name="Lutzoni F."/>
            <person name="Magnuson J."/>
            <person name="Mondo S."/>
            <person name="Nolan M."/>
            <person name="Ohm R."/>
            <person name="Pangilinan J."/>
            <person name="Park H.-J."/>
            <person name="Ramirez L."/>
            <person name="Alfaro M."/>
            <person name="Sun H."/>
            <person name="Tritt A."/>
            <person name="Yoshinaga Y."/>
            <person name="Zwiers L.-H."/>
            <person name="Turgeon B."/>
            <person name="Goodwin S."/>
            <person name="Spatafora J."/>
            <person name="Crous P."/>
            <person name="Grigoriev I."/>
        </authorList>
    </citation>
    <scope>NUCLEOTIDE SEQUENCE</scope>
    <source>
        <strain evidence="14">CBS 121167</strain>
    </source>
</reference>